<dbReference type="EMBL" id="JAWJAY010000001">
    <property type="protein sequence ID" value="MDV2884980.1"/>
    <property type="molecule type" value="Genomic_DNA"/>
</dbReference>
<dbReference type="Pfam" id="PF01068">
    <property type="entry name" value="DNA_ligase_A_M"/>
    <property type="match status" value="1"/>
</dbReference>
<evidence type="ECO:0000256" key="2">
    <source>
        <dbReference type="ARBA" id="ARBA00012727"/>
    </source>
</evidence>
<dbReference type="CDD" id="cd07906">
    <property type="entry name" value="Adenylation_DNA_ligase_LigD_LigC"/>
    <property type="match status" value="1"/>
</dbReference>
<keyword evidence="14" id="KW-0238">DNA-binding</keyword>
<evidence type="ECO:0000256" key="15">
    <source>
        <dbReference type="ARBA" id="ARBA00023172"/>
    </source>
</evidence>
<keyword evidence="8" id="KW-0547">Nucleotide-binding</keyword>
<proteinExistence type="inferred from homology"/>
<dbReference type="InterPro" id="IPR012340">
    <property type="entry name" value="NA-bd_OB-fold"/>
</dbReference>
<evidence type="ECO:0000256" key="20">
    <source>
        <dbReference type="ARBA" id="ARBA00034003"/>
    </source>
</evidence>
<dbReference type="InterPro" id="IPR014146">
    <property type="entry name" value="LigD_ligase_dom"/>
</dbReference>
<keyword evidence="10" id="KW-0378">Hydrolase</keyword>
<evidence type="ECO:0000256" key="17">
    <source>
        <dbReference type="ARBA" id="ARBA00023211"/>
    </source>
</evidence>
<gene>
    <name evidence="24" type="ORF">RYX45_07295</name>
</gene>
<dbReference type="NCBIfam" id="TIGR02778">
    <property type="entry name" value="ligD_pol"/>
    <property type="match status" value="1"/>
</dbReference>
<evidence type="ECO:0000256" key="22">
    <source>
        <dbReference type="ARBA" id="ARBA00049990"/>
    </source>
</evidence>
<dbReference type="GO" id="GO:0004527">
    <property type="term" value="F:exonuclease activity"/>
    <property type="evidence" value="ECO:0007669"/>
    <property type="project" value="UniProtKB-KW"/>
</dbReference>
<dbReference type="InterPro" id="IPR014145">
    <property type="entry name" value="LigD_pol_dom"/>
</dbReference>
<feature type="domain" description="ATP-dependent DNA ligase family profile" evidence="23">
    <location>
        <begin position="115"/>
        <end position="201"/>
    </location>
</feature>
<dbReference type="Gene3D" id="3.30.470.30">
    <property type="entry name" value="DNA ligase/mRNA capping enzyme"/>
    <property type="match status" value="1"/>
</dbReference>
<evidence type="ECO:0000256" key="11">
    <source>
        <dbReference type="ARBA" id="ARBA00022839"/>
    </source>
</evidence>
<evidence type="ECO:0000259" key="23">
    <source>
        <dbReference type="PROSITE" id="PS50160"/>
    </source>
</evidence>
<evidence type="ECO:0000256" key="21">
    <source>
        <dbReference type="ARBA" id="ARBA00049981"/>
    </source>
</evidence>
<dbReference type="GO" id="GO:0003910">
    <property type="term" value="F:DNA ligase (ATP) activity"/>
    <property type="evidence" value="ECO:0007669"/>
    <property type="project" value="UniProtKB-EC"/>
</dbReference>
<evidence type="ECO:0000256" key="7">
    <source>
        <dbReference type="ARBA" id="ARBA00022723"/>
    </source>
</evidence>
<keyword evidence="16" id="KW-0234">DNA repair</keyword>
<evidence type="ECO:0000256" key="6">
    <source>
        <dbReference type="ARBA" id="ARBA00022722"/>
    </source>
</evidence>
<evidence type="ECO:0000256" key="5">
    <source>
        <dbReference type="ARBA" id="ARBA00022695"/>
    </source>
</evidence>
<evidence type="ECO:0000256" key="8">
    <source>
        <dbReference type="ARBA" id="ARBA00022741"/>
    </source>
</evidence>
<evidence type="ECO:0000256" key="19">
    <source>
        <dbReference type="ARBA" id="ARBA00029943"/>
    </source>
</evidence>
<dbReference type="AlphaFoldDB" id="A0AAJ2KXI0"/>
<dbReference type="InterPro" id="IPR033652">
    <property type="entry name" value="LigD_Pol-like_3"/>
</dbReference>
<evidence type="ECO:0000256" key="13">
    <source>
        <dbReference type="ARBA" id="ARBA00022932"/>
    </source>
</evidence>
<accession>A0AAJ2KXI0</accession>
<organism evidence="24 25">
    <name type="scientific">Alkalihalophilus pseudofirmus</name>
    <name type="common">Bacillus pseudofirmus</name>
    <dbReference type="NCBI Taxonomy" id="79885"/>
    <lineage>
        <taxon>Bacteria</taxon>
        <taxon>Bacillati</taxon>
        <taxon>Bacillota</taxon>
        <taxon>Bacilli</taxon>
        <taxon>Bacillales</taxon>
        <taxon>Bacillaceae</taxon>
        <taxon>Alkalihalophilus</taxon>
    </lineage>
</organism>
<dbReference type="Pfam" id="PF21686">
    <property type="entry name" value="LigD_Prim-Pol"/>
    <property type="match status" value="1"/>
</dbReference>
<keyword evidence="6" id="KW-0540">Nuclease</keyword>
<dbReference type="EC" id="6.5.1.1" evidence="2"/>
<comment type="similarity">
    <text evidence="21">In the C-terminal section; belongs to the ATP-dependent DNA ligase family.</text>
</comment>
<dbReference type="InterPro" id="IPR014143">
    <property type="entry name" value="NHEJ_ligase_prk"/>
</dbReference>
<dbReference type="InterPro" id="IPR012310">
    <property type="entry name" value="DNA_ligase_ATP-dep_cent"/>
</dbReference>
<comment type="catalytic activity">
    <reaction evidence="20">
        <text>ATP + (deoxyribonucleotide)n-3'-hydroxyl + 5'-phospho-(deoxyribonucleotide)m = (deoxyribonucleotide)n+m + AMP + diphosphate.</text>
        <dbReference type="EC" id="6.5.1.1"/>
    </reaction>
</comment>
<comment type="cofactor">
    <cofactor evidence="1">
        <name>Mn(2+)</name>
        <dbReference type="ChEBI" id="CHEBI:29035"/>
    </cofactor>
</comment>
<keyword evidence="4" id="KW-0808">Transferase</keyword>
<dbReference type="Gene3D" id="2.40.50.140">
    <property type="entry name" value="Nucleic acid-binding proteins"/>
    <property type="match status" value="1"/>
</dbReference>
<evidence type="ECO:0000256" key="12">
    <source>
        <dbReference type="ARBA" id="ARBA00022840"/>
    </source>
</evidence>
<keyword evidence="18" id="KW-0511">Multifunctional enzyme</keyword>
<dbReference type="GO" id="GO:0046872">
    <property type="term" value="F:metal ion binding"/>
    <property type="evidence" value="ECO:0007669"/>
    <property type="project" value="UniProtKB-KW"/>
</dbReference>
<evidence type="ECO:0000256" key="9">
    <source>
        <dbReference type="ARBA" id="ARBA00022763"/>
    </source>
</evidence>
<keyword evidence="11" id="KW-0269">Exonuclease</keyword>
<dbReference type="GO" id="GO:0006310">
    <property type="term" value="P:DNA recombination"/>
    <property type="evidence" value="ECO:0007669"/>
    <property type="project" value="UniProtKB-KW"/>
</dbReference>
<dbReference type="GO" id="GO:0003677">
    <property type="term" value="F:DNA binding"/>
    <property type="evidence" value="ECO:0007669"/>
    <property type="project" value="UniProtKB-KW"/>
</dbReference>
<evidence type="ECO:0000256" key="14">
    <source>
        <dbReference type="ARBA" id="ARBA00023125"/>
    </source>
</evidence>
<evidence type="ECO:0000256" key="4">
    <source>
        <dbReference type="ARBA" id="ARBA00022679"/>
    </source>
</evidence>
<keyword evidence="3 24" id="KW-0436">Ligase</keyword>
<dbReference type="Proteomes" id="UP001285636">
    <property type="component" value="Unassembled WGS sequence"/>
</dbReference>
<dbReference type="PANTHER" id="PTHR42705">
    <property type="entry name" value="BIFUNCTIONAL NON-HOMOLOGOUS END JOINING PROTEIN LIGD"/>
    <property type="match status" value="1"/>
</dbReference>
<name>A0AAJ2KXI0_ALKPS</name>
<dbReference type="GO" id="GO:0005524">
    <property type="term" value="F:ATP binding"/>
    <property type="evidence" value="ECO:0007669"/>
    <property type="project" value="UniProtKB-KW"/>
</dbReference>
<dbReference type="NCBIfam" id="TIGR02779">
    <property type="entry name" value="NHEJ_ligase_lig"/>
    <property type="match status" value="1"/>
</dbReference>
<evidence type="ECO:0000313" key="24">
    <source>
        <dbReference type="EMBL" id="MDV2884980.1"/>
    </source>
</evidence>
<dbReference type="PANTHER" id="PTHR42705:SF2">
    <property type="entry name" value="BIFUNCTIONAL NON-HOMOLOGOUS END JOINING PROTEIN LIGD"/>
    <property type="match status" value="1"/>
</dbReference>
<evidence type="ECO:0000256" key="1">
    <source>
        <dbReference type="ARBA" id="ARBA00001936"/>
    </source>
</evidence>
<protein>
    <recommendedName>
        <fullName evidence="2">DNA ligase (ATP)</fullName>
        <ecNumber evidence="2">6.5.1.1</ecNumber>
    </recommendedName>
    <alternativeName>
        <fullName evidence="19">NHEJ DNA polymerase</fullName>
    </alternativeName>
</protein>
<keyword evidence="12" id="KW-0067">ATP-binding</keyword>
<comment type="caution">
    <text evidence="24">The sequence shown here is derived from an EMBL/GenBank/DDBJ whole genome shotgun (WGS) entry which is preliminary data.</text>
</comment>
<comment type="similarity">
    <text evidence="22">In the N-terminal section; belongs to the LigD polymerase family.</text>
</comment>
<dbReference type="NCBIfam" id="TIGR02776">
    <property type="entry name" value="NHEJ_ligase_prk"/>
    <property type="match status" value="1"/>
</dbReference>
<dbReference type="GO" id="GO:0006281">
    <property type="term" value="P:DNA repair"/>
    <property type="evidence" value="ECO:0007669"/>
    <property type="project" value="UniProtKB-KW"/>
</dbReference>
<evidence type="ECO:0000313" key="25">
    <source>
        <dbReference type="Proteomes" id="UP001285636"/>
    </source>
</evidence>
<evidence type="ECO:0000256" key="18">
    <source>
        <dbReference type="ARBA" id="ARBA00023268"/>
    </source>
</evidence>
<evidence type="ECO:0000256" key="10">
    <source>
        <dbReference type="ARBA" id="ARBA00022801"/>
    </source>
</evidence>
<sequence length="608" mass="70546">MKPMLLHSNPTIPRGTQWLFEAKYDGYRCLLVWENETPRLYSRNEKELTANFPDIIEWCRTKYEQIKEYLPLLLDGELVHLTNPYKSEFTLVQQRGKLRTKETIKRHSRLYPMNFIAFDLLKISGKSVLENSLSTRKKQLEKVFKALDLKKDMSPLKIIETAQKGEELFDLVTEHNGEGLIAKKKTSTYRSTRSKDWLKIKNWHYVQLIVTAYDKGNGYFEGSVLKDGELTAVTHFKHGMKDEEYTTLTALFKENGEKRGKETWTLPPSIVVSIACIGFDGKQLREPQFDSFLMDAKPDDCTWNSLQRQLHPIPKQVEITHPDKPVWPSIHLVKDDYLLYLQKAAPFLLPFLQDRLLTVIRFPHGADDESFYQKNTPDYAPSFIQTAVDEDIEYILCNDLKSLLWLGNQLALEFHIPYQTIHQTKPAELVFDLDPPSVDEFGLAVQAALQMKEIFDQFHLTSYVKTSGNKGLQLYLPLPEEAFSYKQTRAFSEFVSIYLCEQNPEIFTIERLKKNRGGRLYIDYIQHDAGKTIIAPYSTRGHRRGLVATPLYWEEVGDKLTPDDFTIPRVIERLRTEGDPFRNMRENLDEQGEAFEAVLGELKKLGKK</sequence>
<reference evidence="24" key="1">
    <citation type="submission" date="2023-10" db="EMBL/GenBank/DDBJ databases">
        <title>Screening of Alkalihalophilus pseudofirmusBZ-TG-HK211 and Its Alleviation of Salt Stress on Rapeseed Growth.</title>
        <authorList>
            <person name="Zhao B."/>
            <person name="Guo T."/>
        </authorList>
    </citation>
    <scope>NUCLEOTIDE SEQUENCE</scope>
    <source>
        <strain evidence="24">BZ-TG-HK211</strain>
    </source>
</reference>
<evidence type="ECO:0000256" key="16">
    <source>
        <dbReference type="ARBA" id="ARBA00023204"/>
    </source>
</evidence>
<keyword evidence="13" id="KW-0239">DNA-directed DNA polymerase</keyword>
<keyword evidence="5" id="KW-0548">Nucleotidyltransferase</keyword>
<dbReference type="NCBIfam" id="NF007211">
    <property type="entry name" value="PRK09633.1"/>
    <property type="match status" value="1"/>
</dbReference>
<dbReference type="SUPFAM" id="SSF56091">
    <property type="entry name" value="DNA ligase/mRNA capping enzyme, catalytic domain"/>
    <property type="match status" value="1"/>
</dbReference>
<dbReference type="Gene3D" id="3.90.920.10">
    <property type="entry name" value="DNA primase, PRIM domain"/>
    <property type="match status" value="1"/>
</dbReference>
<evidence type="ECO:0000256" key="3">
    <source>
        <dbReference type="ARBA" id="ARBA00022598"/>
    </source>
</evidence>
<dbReference type="RefSeq" id="WP_323466396.1">
    <property type="nucleotide sequence ID" value="NZ_CP144224.1"/>
</dbReference>
<dbReference type="CDD" id="cd04866">
    <property type="entry name" value="LigD_Pol_like_3"/>
    <property type="match status" value="1"/>
</dbReference>
<keyword evidence="9" id="KW-0227">DNA damage</keyword>
<keyword evidence="7" id="KW-0479">Metal-binding</keyword>
<keyword evidence="15" id="KW-0233">DNA recombination</keyword>
<dbReference type="InterPro" id="IPR052171">
    <property type="entry name" value="NHEJ_LigD"/>
</dbReference>
<keyword evidence="17" id="KW-0464">Manganese</keyword>
<dbReference type="PROSITE" id="PS50160">
    <property type="entry name" value="DNA_LIGASE_A3"/>
    <property type="match status" value="1"/>
</dbReference>
<dbReference type="GO" id="GO:0003887">
    <property type="term" value="F:DNA-directed DNA polymerase activity"/>
    <property type="evidence" value="ECO:0007669"/>
    <property type="project" value="UniProtKB-KW"/>
</dbReference>